<dbReference type="InterPro" id="IPR043128">
    <property type="entry name" value="Rev_trsase/Diguanyl_cyclase"/>
</dbReference>
<proteinExistence type="predicted"/>
<dbReference type="SUPFAM" id="SSF55785">
    <property type="entry name" value="PYP-like sensor domain (PAS domain)"/>
    <property type="match status" value="1"/>
</dbReference>
<dbReference type="CDD" id="cd00130">
    <property type="entry name" value="PAS"/>
    <property type="match status" value="1"/>
</dbReference>
<accession>A0A7T7HGN9</accession>
<dbReference type="InterPro" id="IPR052155">
    <property type="entry name" value="Biofilm_reg_signaling"/>
</dbReference>
<organism evidence="3 4">
    <name type="scientific">Martelella lutilitoris</name>
    <dbReference type="NCBI Taxonomy" id="2583532"/>
    <lineage>
        <taxon>Bacteria</taxon>
        <taxon>Pseudomonadati</taxon>
        <taxon>Pseudomonadota</taxon>
        <taxon>Alphaproteobacteria</taxon>
        <taxon>Hyphomicrobiales</taxon>
        <taxon>Aurantimonadaceae</taxon>
        <taxon>Martelella</taxon>
    </lineage>
</organism>
<dbReference type="InterPro" id="IPR000160">
    <property type="entry name" value="GGDEF_dom"/>
</dbReference>
<dbReference type="Gene3D" id="3.20.20.450">
    <property type="entry name" value="EAL domain"/>
    <property type="match status" value="1"/>
</dbReference>
<dbReference type="SMART" id="SM00052">
    <property type="entry name" value="EAL"/>
    <property type="match status" value="1"/>
</dbReference>
<dbReference type="PROSITE" id="PS50887">
    <property type="entry name" value="GGDEF"/>
    <property type="match status" value="1"/>
</dbReference>
<dbReference type="Proteomes" id="UP000596083">
    <property type="component" value="Chromosome"/>
</dbReference>
<dbReference type="Pfam" id="PF00563">
    <property type="entry name" value="EAL"/>
    <property type="match status" value="1"/>
</dbReference>
<feature type="domain" description="EAL" evidence="1">
    <location>
        <begin position="295"/>
        <end position="550"/>
    </location>
</feature>
<evidence type="ECO:0000313" key="3">
    <source>
        <dbReference type="EMBL" id="QQM28812.1"/>
    </source>
</evidence>
<dbReference type="RefSeq" id="WP_200333418.1">
    <property type="nucleotide sequence ID" value="NZ_CP066786.1"/>
</dbReference>
<dbReference type="InterPro" id="IPR035919">
    <property type="entry name" value="EAL_sf"/>
</dbReference>
<protein>
    <submittedName>
        <fullName evidence="3">EAL domain-containing protein</fullName>
    </submittedName>
</protein>
<dbReference type="InterPro" id="IPR001633">
    <property type="entry name" value="EAL_dom"/>
</dbReference>
<dbReference type="SUPFAM" id="SSF141868">
    <property type="entry name" value="EAL domain-like"/>
    <property type="match status" value="1"/>
</dbReference>
<dbReference type="PANTHER" id="PTHR44757:SF2">
    <property type="entry name" value="BIOFILM ARCHITECTURE MAINTENANCE PROTEIN MBAA"/>
    <property type="match status" value="1"/>
</dbReference>
<feature type="domain" description="GGDEF" evidence="2">
    <location>
        <begin position="154"/>
        <end position="286"/>
    </location>
</feature>
<name>A0A7T7HGN9_9HYPH</name>
<dbReference type="KEGG" id="mlut:JET14_10625"/>
<dbReference type="InterPro" id="IPR029787">
    <property type="entry name" value="Nucleotide_cyclase"/>
</dbReference>
<dbReference type="SUPFAM" id="SSF55073">
    <property type="entry name" value="Nucleotide cyclase"/>
    <property type="match status" value="1"/>
</dbReference>
<dbReference type="PANTHER" id="PTHR44757">
    <property type="entry name" value="DIGUANYLATE CYCLASE DGCP"/>
    <property type="match status" value="1"/>
</dbReference>
<dbReference type="Gene3D" id="3.30.70.270">
    <property type="match status" value="1"/>
</dbReference>
<dbReference type="EMBL" id="CP066786">
    <property type="protein sequence ID" value="QQM28812.1"/>
    <property type="molecule type" value="Genomic_DNA"/>
</dbReference>
<gene>
    <name evidence="3" type="ORF">JET14_10625</name>
</gene>
<dbReference type="CDD" id="cd01949">
    <property type="entry name" value="GGDEF"/>
    <property type="match status" value="1"/>
</dbReference>
<dbReference type="SMART" id="SM00267">
    <property type="entry name" value="GGDEF"/>
    <property type="match status" value="1"/>
</dbReference>
<evidence type="ECO:0000259" key="2">
    <source>
        <dbReference type="PROSITE" id="PS50887"/>
    </source>
</evidence>
<dbReference type="PROSITE" id="PS50883">
    <property type="entry name" value="EAL"/>
    <property type="match status" value="1"/>
</dbReference>
<evidence type="ECO:0000259" key="1">
    <source>
        <dbReference type="PROSITE" id="PS50883"/>
    </source>
</evidence>
<dbReference type="NCBIfam" id="TIGR00254">
    <property type="entry name" value="GGDEF"/>
    <property type="match status" value="1"/>
</dbReference>
<dbReference type="InterPro" id="IPR035965">
    <property type="entry name" value="PAS-like_dom_sf"/>
</dbReference>
<reference evidence="3 4" key="1">
    <citation type="submission" date="2020-12" db="EMBL/GenBank/DDBJ databases">
        <authorList>
            <person name="Zheng R.K."/>
            <person name="Sun C.M."/>
        </authorList>
    </citation>
    <scope>NUCLEOTIDE SEQUENCE [LARGE SCALE GENOMIC DNA]</scope>
    <source>
        <strain evidence="3 4">ZRK001</strain>
    </source>
</reference>
<dbReference type="CDD" id="cd01948">
    <property type="entry name" value="EAL"/>
    <property type="match status" value="1"/>
</dbReference>
<sequence length="555" mass="61575">MPEGIAQHHDGWFELALRAGRMVAWEQDLVTDHVSRSDSSVDLIGIGSGPLSGILERIHPDDRHLRAGLGRSGRQEEEVVFRFMTAEGGQIWLATRVRRVSPERLIGISFDVTEAKTAQDRIREMALHDDLTGLPNRTCCAEHLERAIGGAHPDGVALMALDFDYFKEINDSFGHEAGDFFLKTIAGRLRALSGKGVTAARLSGDEFLVIAPGLDRQEAMAFARKLARRVGQPVEYRSQTLWAGVSIGLSRYPDDAETADGLVKAADIALYRAKNSGRSRTVAFKPEMGHVVEERQRLLSELRGALRYGQVQPFYQPKIDLRTGRITGFEALARWFHPERGILTPVSFQAAFEDPHLSLRITTYLFRRVLVDLVNLRRIGLDPGTISFNLSNAAFGHPKIVRRIVAALETFDIPAESFEIEVTENVLLNRNEIVARRKINHLRRNGIRISLDDFGTGNASLSHLQTFRVDTIKIDKSFVDDICDDAKGRAIVSGIVTIAGALGLTVVAEGVETIGQKECLQAVGCDQAQGYLFSRPMSYDRVVDLLRKETADQGR</sequence>
<dbReference type="Pfam" id="PF00990">
    <property type="entry name" value="GGDEF"/>
    <property type="match status" value="1"/>
</dbReference>
<dbReference type="AlphaFoldDB" id="A0A7T7HGN9"/>
<dbReference type="InterPro" id="IPR000014">
    <property type="entry name" value="PAS"/>
</dbReference>
<evidence type="ECO:0000313" key="4">
    <source>
        <dbReference type="Proteomes" id="UP000596083"/>
    </source>
</evidence>
<dbReference type="Gene3D" id="3.30.450.20">
    <property type="entry name" value="PAS domain"/>
    <property type="match status" value="1"/>
</dbReference>